<name>A0ACC1JX72_9FUNG</name>
<organism evidence="1 2">
    <name type="scientific">Coemansia nantahalensis</name>
    <dbReference type="NCBI Taxonomy" id="2789366"/>
    <lineage>
        <taxon>Eukaryota</taxon>
        <taxon>Fungi</taxon>
        <taxon>Fungi incertae sedis</taxon>
        <taxon>Zoopagomycota</taxon>
        <taxon>Kickxellomycotina</taxon>
        <taxon>Kickxellomycetes</taxon>
        <taxon>Kickxellales</taxon>
        <taxon>Kickxellaceae</taxon>
        <taxon>Coemansia</taxon>
    </lineage>
</organism>
<reference evidence="1" key="1">
    <citation type="submission" date="2022-07" db="EMBL/GenBank/DDBJ databases">
        <title>Phylogenomic reconstructions and comparative analyses of Kickxellomycotina fungi.</title>
        <authorList>
            <person name="Reynolds N.K."/>
            <person name="Stajich J.E."/>
            <person name="Barry K."/>
            <person name="Grigoriev I.V."/>
            <person name="Crous P."/>
            <person name="Smith M.E."/>
        </authorList>
    </citation>
    <scope>NUCLEOTIDE SEQUENCE</scope>
    <source>
        <strain evidence="1">CBS 109366</strain>
    </source>
</reference>
<keyword evidence="1" id="KW-0808">Transferase</keyword>
<keyword evidence="2" id="KW-1185">Reference proteome</keyword>
<gene>
    <name evidence="1" type="primary">DGA1_1</name>
    <name evidence="1" type="ORF">IWQ57_003192</name>
</gene>
<dbReference type="EMBL" id="JANBUJ010000986">
    <property type="protein sequence ID" value="KAJ2769230.1"/>
    <property type="molecule type" value="Genomic_DNA"/>
</dbReference>
<dbReference type="Proteomes" id="UP001140234">
    <property type="component" value="Unassembled WGS sequence"/>
</dbReference>
<comment type="caution">
    <text evidence="1">The sequence shown here is derived from an EMBL/GenBank/DDBJ whole genome shotgun (WGS) entry which is preliminary data.</text>
</comment>
<evidence type="ECO:0000313" key="2">
    <source>
        <dbReference type="Proteomes" id="UP001140234"/>
    </source>
</evidence>
<accession>A0ACC1JX72</accession>
<keyword evidence="1" id="KW-0012">Acyltransferase</keyword>
<proteinExistence type="predicted"/>
<evidence type="ECO:0000313" key="1">
    <source>
        <dbReference type="EMBL" id="KAJ2769230.1"/>
    </source>
</evidence>
<sequence>MSGYVGHSAGWDAADGFLRTGDCARIDRDGNIYHRGRMADVIHTAAGPVYPVEIESALAEHPAVADAAAVGCGLAGSERAVVFVVTALPPDADMSLHLAGIEEWLAQRLGVVVECRSASAILTNHAGKAMSTKQRRAASRRAQTAPDEPEPLVFEPSKDILALSRQGGVSAALQMAAATVFAYLIVLLPLVFLVALVYGGWLRIPLLAYWGFCFVDPATENGVGRRFQWARSVGLWRYVNAYFPVRLVVEERLDPGLSYVFGVSPHGILCFSGQVVVGSQQSGLDEALEGLTLHPLTLRHALRVPFFHDYALALGALSSSRESIRECLARGHGESVAIVVGGAKESLYTNRGSRRLVLGQRKGFVREAIMAGAPLVPTFNFGENDVFRQIEHPALRRAQLWLQSHMKFAMPLFYGRLGFIPNRTPLTTIIGRPIVVARDPRPSQDTIDRVHAQYLAELRRIYARFKPVYDPEGDDLVIV</sequence>
<dbReference type="EC" id="2.3.1.22" evidence="1"/>
<protein>
    <submittedName>
        <fullName evidence="1">Diacylglycerol O-acyltransferase 1</fullName>
        <ecNumber evidence="1">2.3.1.22</ecNumber>
    </submittedName>
</protein>